<protein>
    <recommendedName>
        <fullName evidence="4">Secreted protein</fullName>
    </recommendedName>
</protein>
<proteinExistence type="predicted"/>
<accession>A0A100JT30</accession>
<dbReference type="Proteomes" id="UP000067448">
    <property type="component" value="Unassembled WGS sequence"/>
</dbReference>
<dbReference type="AlphaFoldDB" id="A0A100JT30"/>
<gene>
    <name evidence="2" type="ORF">SsS58_05593</name>
</gene>
<keyword evidence="1" id="KW-0732">Signal</keyword>
<evidence type="ECO:0000313" key="2">
    <source>
        <dbReference type="EMBL" id="GAQ65184.1"/>
    </source>
</evidence>
<reference evidence="3" key="1">
    <citation type="submission" date="2015-11" db="EMBL/GenBank/DDBJ databases">
        <authorList>
            <consortium name="Cross-ministerial Strategic Innovation Promotion Program (SIP) consortium"/>
            <person name="Tomihama T."/>
            <person name="Ikenaga M."/>
            <person name="Sakai M."/>
            <person name="Okubo T."/>
            <person name="Ikeda S."/>
        </authorList>
    </citation>
    <scope>NUCLEOTIDE SEQUENCE [LARGE SCALE GENOMIC DNA]</scope>
    <source>
        <strain evidence="3">S58</strain>
    </source>
</reference>
<comment type="caution">
    <text evidence="2">The sequence shown here is derived from an EMBL/GenBank/DDBJ whole genome shotgun (WGS) entry which is preliminary data.</text>
</comment>
<feature type="chain" id="PRO_5007088735" description="Secreted protein" evidence="1">
    <location>
        <begin position="33"/>
        <end position="147"/>
    </location>
</feature>
<evidence type="ECO:0008006" key="4">
    <source>
        <dbReference type="Google" id="ProtNLM"/>
    </source>
</evidence>
<evidence type="ECO:0000313" key="3">
    <source>
        <dbReference type="Proteomes" id="UP000067448"/>
    </source>
</evidence>
<name>A0A100JT30_STRSC</name>
<dbReference type="EMBL" id="BCMM01000028">
    <property type="protein sequence ID" value="GAQ65184.1"/>
    <property type="molecule type" value="Genomic_DNA"/>
</dbReference>
<dbReference type="RefSeq" id="WP_063889306.1">
    <property type="nucleotide sequence ID" value="NZ_BCMM01000028.1"/>
</dbReference>
<organism evidence="2 3">
    <name type="scientific">Streptomyces scabiei</name>
    <dbReference type="NCBI Taxonomy" id="1930"/>
    <lineage>
        <taxon>Bacteria</taxon>
        <taxon>Bacillati</taxon>
        <taxon>Actinomycetota</taxon>
        <taxon>Actinomycetes</taxon>
        <taxon>Kitasatosporales</taxon>
        <taxon>Streptomycetaceae</taxon>
        <taxon>Streptomyces</taxon>
    </lineage>
</organism>
<reference evidence="3" key="3">
    <citation type="submission" date="2016-02" db="EMBL/GenBank/DDBJ databases">
        <title>Draft genome of pathogenic Streptomyces sp. in Japan.</title>
        <authorList>
            <person name="Tomihama T."/>
            <person name="Ikenaga M."/>
            <person name="Sakai M."/>
            <person name="Okubo T."/>
            <person name="Ikeda S."/>
        </authorList>
    </citation>
    <scope>NUCLEOTIDE SEQUENCE [LARGE SCALE GENOMIC DNA]</scope>
    <source>
        <strain evidence="3">S58</strain>
    </source>
</reference>
<reference evidence="2 3" key="2">
    <citation type="journal article" date="2016" name="Genome Announc.">
        <title>Draft Genome Sequences of Streptomyces scabiei S58, Streptomyces turgidiscabies T45, and Streptomyces acidiscabies a10, the Pathogens of Potato Common Scab, Isolated in Japan.</title>
        <authorList>
            <person name="Tomihama T."/>
            <person name="Nishi Y."/>
            <person name="Sakai M."/>
            <person name="Ikenaga M."/>
            <person name="Okubo T."/>
            <person name="Ikeda S."/>
        </authorList>
    </citation>
    <scope>NUCLEOTIDE SEQUENCE [LARGE SCALE GENOMIC DNA]</scope>
    <source>
        <strain evidence="2 3">S58</strain>
    </source>
</reference>
<feature type="signal peptide" evidence="1">
    <location>
        <begin position="1"/>
        <end position="32"/>
    </location>
</feature>
<sequence length="147" mass="15280">MRTRMQARAGAFAGALAVVATTMVAGAGPAAAEDSFSFGYADISGSKDYVITVNNNTWHETAGHGIWRADPSGGSTGDTLIADDILPDGYGIEAHLSDGRIATTRGHSANYSDETSGNLTEGTTWQMWVCVVKGSFSKCSSKIGVKA</sequence>
<evidence type="ECO:0000256" key="1">
    <source>
        <dbReference type="SAM" id="SignalP"/>
    </source>
</evidence>